<comment type="caution">
    <text evidence="2">The sequence shown here is derived from an EMBL/GenBank/DDBJ whole genome shotgun (WGS) entry which is preliminary data.</text>
</comment>
<evidence type="ECO:0000313" key="3">
    <source>
        <dbReference type="Proteomes" id="UP000198287"/>
    </source>
</evidence>
<dbReference type="Proteomes" id="UP000198287">
    <property type="component" value="Unassembled WGS sequence"/>
</dbReference>
<keyword evidence="3" id="KW-1185">Reference proteome</keyword>
<name>A0A226D4Q1_FOLCA</name>
<dbReference type="AlphaFoldDB" id="A0A226D4Q1"/>
<organism evidence="2 3">
    <name type="scientific">Folsomia candida</name>
    <name type="common">Springtail</name>
    <dbReference type="NCBI Taxonomy" id="158441"/>
    <lineage>
        <taxon>Eukaryota</taxon>
        <taxon>Metazoa</taxon>
        <taxon>Ecdysozoa</taxon>
        <taxon>Arthropoda</taxon>
        <taxon>Hexapoda</taxon>
        <taxon>Collembola</taxon>
        <taxon>Entomobryomorpha</taxon>
        <taxon>Isotomoidea</taxon>
        <taxon>Isotomidae</taxon>
        <taxon>Proisotominae</taxon>
        <taxon>Folsomia</taxon>
    </lineage>
</organism>
<feature type="transmembrane region" description="Helical" evidence="1">
    <location>
        <begin position="413"/>
        <end position="433"/>
    </location>
</feature>
<evidence type="ECO:0000313" key="2">
    <source>
        <dbReference type="EMBL" id="OXA39631.1"/>
    </source>
</evidence>
<proteinExistence type="predicted"/>
<keyword evidence="1" id="KW-1133">Transmembrane helix</keyword>
<keyword evidence="1" id="KW-0812">Transmembrane</keyword>
<dbReference type="EMBL" id="LNIX01000038">
    <property type="protein sequence ID" value="OXA39631.1"/>
    <property type="molecule type" value="Genomic_DNA"/>
</dbReference>
<reference evidence="2 3" key="1">
    <citation type="submission" date="2015-12" db="EMBL/GenBank/DDBJ databases">
        <title>The genome of Folsomia candida.</title>
        <authorList>
            <person name="Faddeeva A."/>
            <person name="Derks M.F."/>
            <person name="Anvar Y."/>
            <person name="Smit S."/>
            <person name="Van Straalen N."/>
            <person name="Roelofs D."/>
        </authorList>
    </citation>
    <scope>NUCLEOTIDE SEQUENCE [LARGE SCALE GENOMIC DNA]</scope>
    <source>
        <strain evidence="2 3">VU population</strain>
        <tissue evidence="2">Whole body</tissue>
    </source>
</reference>
<gene>
    <name evidence="2" type="ORF">Fcan01_25734</name>
</gene>
<sequence length="705" mass="82740">MTNMTILCLKSLSFLTIFTIFVLVIPDLSEATTLLDYLNSIVDIFSHCNLIIKITTKHIKLIPPHPVLIYLDDLQVPINHSEKFLFENVSFVRRLQIPKFCWTYIFPDMGANFRLSNLLNSPIFPPPSLSSYPIHLIWMVSGNQEKADEEMEKISEKVLSSKIYYLGSREFYFAQPSFKSVMHFYHLNLYYRQRTFVPGAFKKFGIITCDPKFTWECYKSIENATDKVALAFNKFSWVYSKWLNYEEDGVYTFNKKFIKMHKKHFQYIRNPDWMQVANESESLEEFMAYAILQEGLYNVTLSVKIYKKENFFFYGKIRMRYSPKHHQIVLVGSQSYSFLSCYGIKRENSYSVFANPFDMFIWGCILIVVFIFTLISVLVTQDCLVNLKMTIVTVAVVLEISINTRVVPSQIKYYFWLWIFSAMILTAFYKTIFTTEVILPYKRTPLWKHIYDLEEQGFQFLLPLKPDLQLAYDAYSKGTTVDSFYAFEFAQDIYDVAAYPGNFSRLVGYKKVANALVDGYPQNGGKTGNEVIPIWKELHYKLPFDLYSNLSRCEEKLAYLDKKENIKNIIPFLNDNKDGAVFMEGADGDFLLKQYGIQIDSTPRKNFVVNRMKFFMVLGIYKWWEDWFRMTRPNKLFPYYANWTRPKVGALERLDFGSKFTTTLKIWGICCGFCGVVGIMELAYEQWDYLRRVVKHASQIMTENS</sequence>
<dbReference type="OrthoDB" id="8299208at2759"/>
<evidence type="ECO:0000256" key="1">
    <source>
        <dbReference type="SAM" id="Phobius"/>
    </source>
</evidence>
<protein>
    <submittedName>
        <fullName evidence="2">Uncharacterized protein</fullName>
    </submittedName>
</protein>
<accession>A0A226D4Q1</accession>
<keyword evidence="1" id="KW-0472">Membrane</keyword>
<feature type="transmembrane region" description="Helical" evidence="1">
    <location>
        <begin position="359"/>
        <end position="380"/>
    </location>
</feature>